<dbReference type="GO" id="GO:0016491">
    <property type="term" value="F:oxidoreductase activity"/>
    <property type="evidence" value="ECO:0007669"/>
    <property type="project" value="InterPro"/>
</dbReference>
<dbReference type="Gene3D" id="3.30.70.1990">
    <property type="match status" value="1"/>
</dbReference>
<comment type="caution">
    <text evidence="2">The sequence shown here is derived from an EMBL/GenBank/DDBJ whole genome shotgun (WGS) entry which is preliminary data.</text>
</comment>
<name>A0A368P0V1_AGRVI</name>
<dbReference type="SUPFAM" id="SSF51905">
    <property type="entry name" value="FAD/NAD(P)-binding domain"/>
    <property type="match status" value="1"/>
</dbReference>
<dbReference type="InterPro" id="IPR036188">
    <property type="entry name" value="FAD/NAD-bd_sf"/>
</dbReference>
<dbReference type="PANTHER" id="PTHR42923">
    <property type="entry name" value="PROTOPORPHYRINOGEN OXIDASE"/>
    <property type="match status" value="1"/>
</dbReference>
<reference evidence="3 5" key="2">
    <citation type="submission" date="2019-12" db="EMBL/GenBank/DDBJ databases">
        <title>Whole-genome sequencing of Allorhizobium vitis.</title>
        <authorList>
            <person name="Gan H.M."/>
            <person name="Szegedi E."/>
            <person name="Burr T."/>
            <person name="Savka M.A."/>
        </authorList>
    </citation>
    <scope>NUCLEOTIDE SEQUENCE [LARGE SCALE GENOMIC DNA]</scope>
    <source>
        <strain evidence="3 5">CG516</strain>
    </source>
</reference>
<dbReference type="AlphaFoldDB" id="A0A368P0V1"/>
<accession>A0A368P0V1</accession>
<sequence>MEVSVASVAIIGSGISGLSAAYSLDKDFDVHVFEQDDRPGGHASTVVVSDPLGDVGVDTGFMVFNPPNYPKLTKFFAELNVPLTEHSGGFNFFDVDAGTYYGTEEFEKDEAYVRANYGPEFISVWEQADRLLREAPRHIMEGKCQIPLEEYLRTYGYTDDFINGYMIQISCSYWSVPVEVTLNSPAVMVIGMFLNHGKDGLGGKGVKWLAVKGGAKGYLDILIGGLKRPPRLNAAVTSVRALADGVEVQTGGRWEKFDYAIVATHADQALKLLDNPSVKQREILGTFQYNRCNTVLHTDSSVMPVPPHRWKSWNYGCMTVDGKRRPYLVYHMNSIQGFKAEQDYFVSLDSPLPIDPAKVIKTFDYEHPVITIESSKMQARLPSINDDGPLYFSGSYFSVRDLGPDFVGFHESGVYSGTQAARLVKRHASAPIGKTA</sequence>
<evidence type="ECO:0000313" key="5">
    <source>
        <dbReference type="Proteomes" id="UP000477951"/>
    </source>
</evidence>
<gene>
    <name evidence="2" type="ORF">DXT89_05310</name>
    <name evidence="3" type="ORF">GOZ90_03540</name>
</gene>
<evidence type="ECO:0000313" key="2">
    <source>
        <dbReference type="EMBL" id="KAA3530160.1"/>
    </source>
</evidence>
<dbReference type="EMBL" id="WPHR01000002">
    <property type="protein sequence ID" value="MUZ71746.1"/>
    <property type="molecule type" value="Genomic_DNA"/>
</dbReference>
<dbReference type="Pfam" id="PF01593">
    <property type="entry name" value="Amino_oxidase"/>
    <property type="match status" value="1"/>
</dbReference>
<dbReference type="InterPro" id="IPR002937">
    <property type="entry name" value="Amino_oxidase"/>
</dbReference>
<protein>
    <submittedName>
        <fullName evidence="2">FAD-dependent oxidoreductase</fullName>
    </submittedName>
</protein>
<organism evidence="2 4">
    <name type="scientific">Agrobacterium vitis</name>
    <name type="common">Rhizobium vitis</name>
    <dbReference type="NCBI Taxonomy" id="373"/>
    <lineage>
        <taxon>Bacteria</taxon>
        <taxon>Pseudomonadati</taxon>
        <taxon>Pseudomonadota</taxon>
        <taxon>Alphaproteobacteria</taxon>
        <taxon>Hyphomicrobiales</taxon>
        <taxon>Rhizobiaceae</taxon>
        <taxon>Rhizobium/Agrobacterium group</taxon>
        <taxon>Agrobacterium</taxon>
    </lineage>
</organism>
<dbReference type="Gene3D" id="1.10.405.20">
    <property type="match status" value="1"/>
</dbReference>
<feature type="domain" description="Amine oxidase" evidence="1">
    <location>
        <begin position="15"/>
        <end position="286"/>
    </location>
</feature>
<dbReference type="Proteomes" id="UP000477951">
    <property type="component" value="Unassembled WGS sequence"/>
</dbReference>
<dbReference type="PANTHER" id="PTHR42923:SF17">
    <property type="entry name" value="AMINE OXIDASE DOMAIN-CONTAINING PROTEIN"/>
    <property type="match status" value="1"/>
</dbReference>
<dbReference type="EMBL" id="QUSG01000002">
    <property type="protein sequence ID" value="KAA3530160.1"/>
    <property type="molecule type" value="Genomic_DNA"/>
</dbReference>
<proteinExistence type="predicted"/>
<evidence type="ECO:0000313" key="3">
    <source>
        <dbReference type="EMBL" id="MUZ71746.1"/>
    </source>
</evidence>
<dbReference type="InterPro" id="IPR050464">
    <property type="entry name" value="Zeta_carotene_desat/Oxidored"/>
</dbReference>
<evidence type="ECO:0000259" key="1">
    <source>
        <dbReference type="Pfam" id="PF01593"/>
    </source>
</evidence>
<dbReference type="Proteomes" id="UP000436911">
    <property type="component" value="Unassembled WGS sequence"/>
</dbReference>
<dbReference type="Gene3D" id="3.50.50.60">
    <property type="entry name" value="FAD/NAD(P)-binding domain"/>
    <property type="match status" value="1"/>
</dbReference>
<reference evidence="2 4" key="1">
    <citation type="submission" date="2018-08" db="EMBL/GenBank/DDBJ databases">
        <title>Genome sequencing of Agrobacterium vitis strain ICMP 10754.</title>
        <authorList>
            <person name="Visnovsky S.B."/>
            <person name="Pitman A.R."/>
        </authorList>
    </citation>
    <scope>NUCLEOTIDE SEQUENCE [LARGE SCALE GENOMIC DNA]</scope>
    <source>
        <strain evidence="2 4">ICMP 10754</strain>
    </source>
</reference>
<evidence type="ECO:0000313" key="4">
    <source>
        <dbReference type="Proteomes" id="UP000436911"/>
    </source>
</evidence>